<comment type="subcellular location">
    <subcellularLocation>
        <location evidence="1">Cytoplasm</location>
    </subcellularLocation>
</comment>
<protein>
    <submittedName>
        <fullName evidence="6">Dehydrogenase</fullName>
    </submittedName>
</protein>
<dbReference type="GO" id="GO:0004757">
    <property type="term" value="F:sepiapterin reductase (NADP+) activity"/>
    <property type="evidence" value="ECO:0007669"/>
    <property type="project" value="TreeGrafter"/>
</dbReference>
<dbReference type="SUPFAM" id="SSF51735">
    <property type="entry name" value="NAD(P)-binding Rossmann-fold domains"/>
    <property type="match status" value="1"/>
</dbReference>
<proteinExistence type="inferred from homology"/>
<keyword evidence="5" id="KW-0560">Oxidoreductase</keyword>
<evidence type="ECO:0000256" key="2">
    <source>
        <dbReference type="ARBA" id="ARBA00006484"/>
    </source>
</evidence>
<dbReference type="InterPro" id="IPR036291">
    <property type="entry name" value="NAD(P)-bd_dom_sf"/>
</dbReference>
<dbReference type="PANTHER" id="PTHR44085:SF2">
    <property type="entry name" value="SEPIAPTERIN REDUCTASE"/>
    <property type="match status" value="1"/>
</dbReference>
<dbReference type="RefSeq" id="WP_062833363.1">
    <property type="nucleotide sequence ID" value="NZ_BCNV01000001.1"/>
</dbReference>
<dbReference type="GO" id="GO:0006729">
    <property type="term" value="P:tetrahydrobiopterin biosynthetic process"/>
    <property type="evidence" value="ECO:0007669"/>
    <property type="project" value="TreeGrafter"/>
</dbReference>
<evidence type="ECO:0000256" key="4">
    <source>
        <dbReference type="ARBA" id="ARBA00022857"/>
    </source>
</evidence>
<organism evidence="6 7">
    <name type="scientific">Paenibacillus amylolyticus</name>
    <dbReference type="NCBI Taxonomy" id="1451"/>
    <lineage>
        <taxon>Bacteria</taxon>
        <taxon>Bacillati</taxon>
        <taxon>Bacillota</taxon>
        <taxon>Bacilli</taxon>
        <taxon>Bacillales</taxon>
        <taxon>Paenibacillaceae</taxon>
        <taxon>Paenibacillus</taxon>
    </lineage>
</organism>
<evidence type="ECO:0000313" key="7">
    <source>
        <dbReference type="Proteomes" id="UP000069697"/>
    </source>
</evidence>
<keyword evidence="3" id="KW-0963">Cytoplasm</keyword>
<gene>
    <name evidence="6" type="ORF">PAHA3_0551</name>
</gene>
<evidence type="ECO:0000256" key="5">
    <source>
        <dbReference type="ARBA" id="ARBA00023002"/>
    </source>
</evidence>
<sequence>MGTGTGKRYFIITGTSKGIGLQLAQLLLAKGDYVYGISRGSSDQLESGEEWSGRYRHVQYDLADLTGIDELVTRVLDDISSQEADFIGLINNAAMLEPLKPIHQCSAAEISQSLNISLAAPMILSSSFIQQTNHLSARRKIVNLSSGSGSYPAPSMAVYCTSKAGMNMFTQCVSLEQTGKQNLVEIIAFDPGMVDTELQAVARGKSAEEFVLAGMFNQVYEAGQLRSPRDVAMQLIERMDAHSDASHVIHTIES</sequence>
<dbReference type="Proteomes" id="UP000069697">
    <property type="component" value="Unassembled WGS sequence"/>
</dbReference>
<evidence type="ECO:0000256" key="1">
    <source>
        <dbReference type="ARBA" id="ARBA00004496"/>
    </source>
</evidence>
<name>A0A100VIL8_PAEAM</name>
<dbReference type="PRINTS" id="PR00081">
    <property type="entry name" value="GDHRDH"/>
</dbReference>
<reference evidence="7" key="2">
    <citation type="submission" date="2016-01" db="EMBL/GenBank/DDBJ databases">
        <title>Draft Genome Sequence of Paenibacillus amylolyticus Heshi-A3 that Was Isolated from Fermented Rice Bran with Aging Salted Mackerel, Which Was Named Heshiko as Traditional Fermented Seafood in Japan.</title>
        <authorList>
            <person name="Akuzawa S."/>
            <person name="Nakagawa J."/>
            <person name="Kanekatsu T."/>
            <person name="Kubota E."/>
            <person name="Ohtake R."/>
            <person name="Suzuki T."/>
            <person name="Kanesaki Y."/>
        </authorList>
    </citation>
    <scope>NUCLEOTIDE SEQUENCE [LARGE SCALE GENOMIC DNA]</scope>
    <source>
        <strain evidence="7">Heshi-A3</strain>
    </source>
</reference>
<evidence type="ECO:0000256" key="3">
    <source>
        <dbReference type="ARBA" id="ARBA00022490"/>
    </source>
</evidence>
<dbReference type="PANTHER" id="PTHR44085">
    <property type="entry name" value="SEPIAPTERIN REDUCTASE"/>
    <property type="match status" value="1"/>
</dbReference>
<dbReference type="Pfam" id="PF00106">
    <property type="entry name" value="adh_short"/>
    <property type="match status" value="1"/>
</dbReference>
<dbReference type="InterPro" id="IPR002347">
    <property type="entry name" value="SDR_fam"/>
</dbReference>
<dbReference type="EMBL" id="BCNV01000001">
    <property type="protein sequence ID" value="GAS80481.1"/>
    <property type="molecule type" value="Genomic_DNA"/>
</dbReference>
<dbReference type="PROSITE" id="PS00061">
    <property type="entry name" value="ADH_SHORT"/>
    <property type="match status" value="1"/>
</dbReference>
<dbReference type="InterPro" id="IPR051721">
    <property type="entry name" value="Biopterin_syn/organic_redct"/>
</dbReference>
<dbReference type="AlphaFoldDB" id="A0A100VIL8"/>
<accession>A0A100VIL8</accession>
<dbReference type="InterPro" id="IPR020904">
    <property type="entry name" value="Sc_DH/Rdtase_CS"/>
</dbReference>
<evidence type="ECO:0000313" key="6">
    <source>
        <dbReference type="EMBL" id="GAS80481.1"/>
    </source>
</evidence>
<keyword evidence="4" id="KW-0521">NADP</keyword>
<comment type="caution">
    <text evidence="6">The sequence shown here is derived from an EMBL/GenBank/DDBJ whole genome shotgun (WGS) entry which is preliminary data.</text>
</comment>
<dbReference type="GO" id="GO:0005737">
    <property type="term" value="C:cytoplasm"/>
    <property type="evidence" value="ECO:0007669"/>
    <property type="project" value="UniProtKB-SubCell"/>
</dbReference>
<comment type="similarity">
    <text evidence="2">Belongs to the short-chain dehydrogenases/reductases (SDR) family.</text>
</comment>
<dbReference type="Gene3D" id="3.40.50.720">
    <property type="entry name" value="NAD(P)-binding Rossmann-like Domain"/>
    <property type="match status" value="1"/>
</dbReference>
<reference evidence="6 7" key="1">
    <citation type="journal article" date="2016" name="Genome Announc.">
        <title>Draft Genome Sequence of Paenibacillus amylolyticus Heshi-A3, Isolated from Fermented Rice Bran in a Japanese Fermented Seafood Dish.</title>
        <authorList>
            <person name="Akuzawa S."/>
            <person name="Nagaoka J."/>
            <person name="Kanekatsu M."/>
            <person name="Kubota E."/>
            <person name="Ohtake R."/>
            <person name="Suzuki T."/>
            <person name="Kanesaki Y."/>
        </authorList>
    </citation>
    <scope>NUCLEOTIDE SEQUENCE [LARGE SCALE GENOMIC DNA]</scope>
    <source>
        <strain evidence="6 7">Heshi-A3</strain>
    </source>
</reference>